<sequence>MLEPERSIKSTAIAQKPAAPLCQAQLPNAIRSVINKPEYERARWGIFVETLNRSRSARRTLFGLDENKLFTPASNNKLLTTAAALRTLGPNYRIRTAVYGDLTQPNPNLWVVGQGDPSLGTEQLQQLAQQLQQKNVQQINRLIGDDRYFQGSAIHPMWDWEDVQAGYGAPINSLIFQQNAIDFTLIPQKLGQPLKLQWKDPSDAAQWRVLNQSKTVSEKEEEYLEVGRDFATPTVYVRGQLQAGAASEDVAISAPNPGDRFLQKLRRELASAGIKVQRTELATDALPTNLTEVAIVQSPPLSQLIQVTNQDSDNLYAEALLKTLGRLQNPTTDSTTAGVEVIRKVLTQGNLPPDSFAQVDGSGVARRNLVSPEALVNLLQFMNQAPEASVFRASLPVAGVSGTLKNRFRGTAAEKILQAKTGTLTGVVALSGYVTPKNYEPLVFSIVVNNTPAATRMLRQSVDDIAVLLARLDRCDTR</sequence>
<dbReference type="NCBIfam" id="TIGR00666">
    <property type="entry name" value="PBP4"/>
    <property type="match status" value="1"/>
</dbReference>
<keyword evidence="2 3" id="KW-0378">Hydrolase</keyword>
<comment type="similarity">
    <text evidence="1">Belongs to the peptidase S13 family.</text>
</comment>
<dbReference type="Pfam" id="PF02113">
    <property type="entry name" value="Peptidase_S13"/>
    <property type="match status" value="1"/>
</dbReference>
<dbReference type="InterPro" id="IPR000667">
    <property type="entry name" value="Peptidase_S13"/>
</dbReference>
<gene>
    <name evidence="3" type="primary">dacB</name>
    <name evidence="3" type="ORF">ENR64_04790</name>
</gene>
<dbReference type="GO" id="GO:0009002">
    <property type="term" value="F:serine-type D-Ala-D-Ala carboxypeptidase activity"/>
    <property type="evidence" value="ECO:0007669"/>
    <property type="project" value="UniProtKB-EC"/>
</dbReference>
<name>A0A7C3PN42_9CYAN</name>
<accession>A0A7C3PN42</accession>
<dbReference type="EC" id="3.4.16.4" evidence="3"/>
<comment type="caution">
    <text evidence="3">The sequence shown here is derived from an EMBL/GenBank/DDBJ whole genome shotgun (WGS) entry which is preliminary data.</text>
</comment>
<dbReference type="EMBL" id="DSRU01000054">
    <property type="protein sequence ID" value="HFM97081.1"/>
    <property type="molecule type" value="Genomic_DNA"/>
</dbReference>
<proteinExistence type="inferred from homology"/>
<dbReference type="SUPFAM" id="SSF56601">
    <property type="entry name" value="beta-lactamase/transpeptidase-like"/>
    <property type="match status" value="1"/>
</dbReference>
<dbReference type="PANTHER" id="PTHR30023">
    <property type="entry name" value="D-ALANYL-D-ALANINE CARBOXYPEPTIDASE"/>
    <property type="match status" value="1"/>
</dbReference>
<protein>
    <submittedName>
        <fullName evidence="3">D-alanyl-D-alanine carboxypeptidase/D-alanyl-D-alanine-endopeptidase</fullName>
        <ecNumber evidence="3">3.4.16.4</ecNumber>
    </submittedName>
</protein>
<dbReference type="PANTHER" id="PTHR30023:SF0">
    <property type="entry name" value="PENICILLIN-SENSITIVE CARBOXYPEPTIDASE A"/>
    <property type="match status" value="1"/>
</dbReference>
<dbReference type="Gene3D" id="3.40.710.10">
    <property type="entry name" value="DD-peptidase/beta-lactamase superfamily"/>
    <property type="match status" value="2"/>
</dbReference>
<dbReference type="Gene3D" id="3.50.80.20">
    <property type="entry name" value="D-Ala-D-Ala carboxypeptidase C, peptidase S13"/>
    <property type="match status" value="1"/>
</dbReference>
<dbReference type="PRINTS" id="PR00922">
    <property type="entry name" value="DADACBPTASE3"/>
</dbReference>
<keyword evidence="3" id="KW-0121">Carboxypeptidase</keyword>
<reference evidence="3" key="1">
    <citation type="journal article" date="2020" name="mSystems">
        <title>Genome- and Community-Level Interaction Insights into Carbon Utilization and Element Cycling Functions of Hydrothermarchaeota in Hydrothermal Sediment.</title>
        <authorList>
            <person name="Zhou Z."/>
            <person name="Liu Y."/>
            <person name="Xu W."/>
            <person name="Pan J."/>
            <person name="Luo Z.H."/>
            <person name="Li M."/>
        </authorList>
    </citation>
    <scope>NUCLEOTIDE SEQUENCE [LARGE SCALE GENOMIC DNA]</scope>
    <source>
        <strain evidence="3">SpSt-418</strain>
    </source>
</reference>
<evidence type="ECO:0000256" key="2">
    <source>
        <dbReference type="ARBA" id="ARBA00022801"/>
    </source>
</evidence>
<dbReference type="AlphaFoldDB" id="A0A7C3PN42"/>
<dbReference type="GO" id="GO:0000270">
    <property type="term" value="P:peptidoglycan metabolic process"/>
    <property type="evidence" value="ECO:0007669"/>
    <property type="project" value="TreeGrafter"/>
</dbReference>
<organism evidence="3">
    <name type="scientific">Oscillatoriales cyanobacterium SpSt-418</name>
    <dbReference type="NCBI Taxonomy" id="2282169"/>
    <lineage>
        <taxon>Bacteria</taxon>
        <taxon>Bacillati</taxon>
        <taxon>Cyanobacteriota</taxon>
        <taxon>Cyanophyceae</taxon>
        <taxon>Oscillatoriophycideae</taxon>
        <taxon>Oscillatoriales</taxon>
    </lineage>
</organism>
<evidence type="ECO:0000313" key="3">
    <source>
        <dbReference type="EMBL" id="HFM97081.1"/>
    </source>
</evidence>
<dbReference type="InterPro" id="IPR012338">
    <property type="entry name" value="Beta-lactam/transpept-like"/>
</dbReference>
<keyword evidence="3" id="KW-0645">Protease</keyword>
<dbReference type="GO" id="GO:0006508">
    <property type="term" value="P:proteolysis"/>
    <property type="evidence" value="ECO:0007669"/>
    <property type="project" value="InterPro"/>
</dbReference>
<evidence type="ECO:0000256" key="1">
    <source>
        <dbReference type="ARBA" id="ARBA00006096"/>
    </source>
</evidence>